<keyword evidence="3" id="KW-1185">Reference proteome</keyword>
<feature type="compositionally biased region" description="Polar residues" evidence="1">
    <location>
        <begin position="81"/>
        <end position="91"/>
    </location>
</feature>
<protein>
    <submittedName>
        <fullName evidence="2">Uncharacterized protein</fullName>
    </submittedName>
</protein>
<reference evidence="2 3" key="1">
    <citation type="journal article" date="2019" name="Int. J. Syst. Evol. Microbiol.">
        <title>The Global Catalogue of Microorganisms (GCM) 10K type strain sequencing project: providing services to taxonomists for standard genome sequencing and annotation.</title>
        <authorList>
            <consortium name="The Broad Institute Genomics Platform"/>
            <consortium name="The Broad Institute Genome Sequencing Center for Infectious Disease"/>
            <person name="Wu L."/>
            <person name="Ma J."/>
        </authorList>
    </citation>
    <scope>NUCLEOTIDE SEQUENCE [LARGE SCALE GENOMIC DNA]</scope>
    <source>
        <strain evidence="2 3">JCM 13004</strain>
    </source>
</reference>
<organism evidence="2 3">
    <name type="scientific">Kitasatospora nipponensis</name>
    <dbReference type="NCBI Taxonomy" id="258049"/>
    <lineage>
        <taxon>Bacteria</taxon>
        <taxon>Bacillati</taxon>
        <taxon>Actinomycetota</taxon>
        <taxon>Actinomycetes</taxon>
        <taxon>Kitasatosporales</taxon>
        <taxon>Streptomycetaceae</taxon>
        <taxon>Kitasatospora</taxon>
    </lineage>
</organism>
<feature type="region of interest" description="Disordered" evidence="1">
    <location>
        <begin position="45"/>
        <end position="91"/>
    </location>
</feature>
<evidence type="ECO:0000256" key="1">
    <source>
        <dbReference type="SAM" id="MobiDB-lite"/>
    </source>
</evidence>
<feature type="compositionally biased region" description="Low complexity" evidence="1">
    <location>
        <begin position="61"/>
        <end position="72"/>
    </location>
</feature>
<gene>
    <name evidence="2" type="ORF">GCM10009665_58740</name>
</gene>
<comment type="caution">
    <text evidence="2">The sequence shown here is derived from an EMBL/GenBank/DDBJ whole genome shotgun (WGS) entry which is preliminary data.</text>
</comment>
<evidence type="ECO:0000313" key="2">
    <source>
        <dbReference type="EMBL" id="GAA1261219.1"/>
    </source>
</evidence>
<proteinExistence type="predicted"/>
<evidence type="ECO:0000313" key="3">
    <source>
        <dbReference type="Proteomes" id="UP001500037"/>
    </source>
</evidence>
<dbReference type="EMBL" id="BAAALF010000144">
    <property type="protein sequence ID" value="GAA1261219.1"/>
    <property type="molecule type" value="Genomic_DNA"/>
</dbReference>
<sequence>MYSDTPECCGPLDETFRHEAPIFAHLALQWARAGRTVPGWSDEEWRHLTAPPAPSHHHRPGATTGQARATGGHLPSGRGGDSTQQRITEHA</sequence>
<accession>A0ABN1WUF0</accession>
<dbReference type="Proteomes" id="UP001500037">
    <property type="component" value="Unassembled WGS sequence"/>
</dbReference>
<name>A0ABN1WUF0_9ACTN</name>